<dbReference type="AlphaFoldDB" id="A0AAD5QQP0"/>
<protein>
    <submittedName>
        <fullName evidence="1">Uncharacterized protein</fullName>
    </submittedName>
</protein>
<gene>
    <name evidence="1" type="ORF">KIN20_016349</name>
</gene>
<comment type="caution">
    <text evidence="1">The sequence shown here is derived from an EMBL/GenBank/DDBJ whole genome shotgun (WGS) entry which is preliminary data.</text>
</comment>
<keyword evidence="2" id="KW-1185">Reference proteome</keyword>
<dbReference type="EMBL" id="JAHQIW010003286">
    <property type="protein sequence ID" value="KAJ1358044.1"/>
    <property type="molecule type" value="Genomic_DNA"/>
</dbReference>
<evidence type="ECO:0000313" key="1">
    <source>
        <dbReference type="EMBL" id="KAJ1358044.1"/>
    </source>
</evidence>
<evidence type="ECO:0000313" key="2">
    <source>
        <dbReference type="Proteomes" id="UP001196413"/>
    </source>
</evidence>
<accession>A0AAD5QQP0</accession>
<sequence>MLRSQILDVLESQARSALFPDAVITTILSQLNVTVTYTPLMCMKVRLNLMDPNVIMPMENVCIIIGNTVTAICNNMDR</sequence>
<name>A0AAD5QQP0_PARTN</name>
<reference evidence="1" key="1">
    <citation type="submission" date="2021-06" db="EMBL/GenBank/DDBJ databases">
        <title>Parelaphostrongylus tenuis whole genome reference sequence.</title>
        <authorList>
            <person name="Garwood T.J."/>
            <person name="Larsen P.A."/>
            <person name="Fountain-Jones N.M."/>
            <person name="Garbe J.R."/>
            <person name="Macchietto M.G."/>
            <person name="Kania S.A."/>
            <person name="Gerhold R.W."/>
            <person name="Richards J.E."/>
            <person name="Wolf T.M."/>
        </authorList>
    </citation>
    <scope>NUCLEOTIDE SEQUENCE</scope>
    <source>
        <strain evidence="1">MNPRO001-30</strain>
        <tissue evidence="1">Meninges</tissue>
    </source>
</reference>
<proteinExistence type="predicted"/>
<organism evidence="1 2">
    <name type="scientific">Parelaphostrongylus tenuis</name>
    <name type="common">Meningeal worm</name>
    <dbReference type="NCBI Taxonomy" id="148309"/>
    <lineage>
        <taxon>Eukaryota</taxon>
        <taxon>Metazoa</taxon>
        <taxon>Ecdysozoa</taxon>
        <taxon>Nematoda</taxon>
        <taxon>Chromadorea</taxon>
        <taxon>Rhabditida</taxon>
        <taxon>Rhabditina</taxon>
        <taxon>Rhabditomorpha</taxon>
        <taxon>Strongyloidea</taxon>
        <taxon>Metastrongylidae</taxon>
        <taxon>Parelaphostrongylus</taxon>
    </lineage>
</organism>
<dbReference type="Proteomes" id="UP001196413">
    <property type="component" value="Unassembled WGS sequence"/>
</dbReference>